<feature type="transmembrane region" description="Helical" evidence="2">
    <location>
        <begin position="50"/>
        <end position="77"/>
    </location>
</feature>
<name>A0A1Q9LEU9_9PSEU</name>
<evidence type="ECO:0000256" key="1">
    <source>
        <dbReference type="SAM" id="MobiDB-lite"/>
    </source>
</evidence>
<protein>
    <recommendedName>
        <fullName evidence="3">Phage shock protein PspC N-terminal domain-containing protein</fullName>
    </recommendedName>
</protein>
<sequence length="431" mass="44668">MVTVSGTQTQKGVEDTLKDFWATRPRRPRQGRKVAGVAAGIGARYAVDPVIIRVAFAVATVFGGSGVLLYLLGWLFFAEEGDEVSAAESLLHKGRSSTSQHLAIGLCIALIPAFSWFIDDDASSYVGMAVVLGLLFLLHRGRADLGQVPVPVQRSEVSAAEAWPPQPGEPGQPGHEGQHGQQGQAVDVFGQPTTPPAWDPLGAAPFAWDLPEPGSALEPEPDFRPEPARRARSAAGPVVLAAAVLTGVAAALAMPYTGWLTIPHVAGLVMAVLGAGMVLASLRGHGRGLVGLAIPMGVAAVAVTLFFPQGFRADGFGEIDVKPTSLQDVQPEYRRNAGGITVDLTALPNSGSTRTEVHLDAGNVAVVVPRDADVVVECGAGLGTVSCLGANSDGLNPEQVKHDNGPDGEGGLKVELTARVSGPGEVVVRRG</sequence>
<feature type="transmembrane region" description="Helical" evidence="2">
    <location>
        <begin position="234"/>
        <end position="256"/>
    </location>
</feature>
<gene>
    <name evidence="4" type="ORF">BJP25_28485</name>
</gene>
<feature type="domain" description="Phage shock protein PspC N-terminal" evidence="3">
    <location>
        <begin position="24"/>
        <end position="79"/>
    </location>
</feature>
<organism evidence="4 5">
    <name type="scientific">Actinokineospora bangkokensis</name>
    <dbReference type="NCBI Taxonomy" id="1193682"/>
    <lineage>
        <taxon>Bacteria</taxon>
        <taxon>Bacillati</taxon>
        <taxon>Actinomycetota</taxon>
        <taxon>Actinomycetes</taxon>
        <taxon>Pseudonocardiales</taxon>
        <taxon>Pseudonocardiaceae</taxon>
        <taxon>Actinokineospora</taxon>
    </lineage>
</organism>
<keyword evidence="2" id="KW-0812">Transmembrane</keyword>
<evidence type="ECO:0000259" key="3">
    <source>
        <dbReference type="Pfam" id="PF04024"/>
    </source>
</evidence>
<feature type="transmembrane region" description="Helical" evidence="2">
    <location>
        <begin position="262"/>
        <end position="282"/>
    </location>
</feature>
<proteinExistence type="predicted"/>
<dbReference type="Proteomes" id="UP000186040">
    <property type="component" value="Unassembled WGS sequence"/>
</dbReference>
<reference evidence="4 5" key="1">
    <citation type="submission" date="2016-10" db="EMBL/GenBank/DDBJ databases">
        <title>The Draft Genome Sequence of Actinokineospora bangkokensis 44EHWT reveals the biosynthetic pathway of antifungal compounds Thailandins with unusual extender unit butylmalonyl-CoA.</title>
        <authorList>
            <person name="Greule A."/>
            <person name="Intra B."/>
            <person name="Flemming S."/>
            <person name="Rommel M.G."/>
            <person name="Panbangred W."/>
            <person name="Bechthold A."/>
        </authorList>
    </citation>
    <scope>NUCLEOTIDE SEQUENCE [LARGE SCALE GENOMIC DNA]</scope>
    <source>
        <strain evidence="4 5">44EHW</strain>
    </source>
</reference>
<keyword evidence="5" id="KW-1185">Reference proteome</keyword>
<dbReference type="STRING" id="1193682.BJP25_28485"/>
<dbReference type="InterPro" id="IPR007168">
    <property type="entry name" value="Phageshock_PspC_N"/>
</dbReference>
<feature type="transmembrane region" description="Helical" evidence="2">
    <location>
        <begin position="98"/>
        <end position="116"/>
    </location>
</feature>
<feature type="compositionally biased region" description="Low complexity" evidence="1">
    <location>
        <begin position="172"/>
        <end position="184"/>
    </location>
</feature>
<evidence type="ECO:0000313" key="5">
    <source>
        <dbReference type="Proteomes" id="UP000186040"/>
    </source>
</evidence>
<feature type="region of interest" description="Disordered" evidence="1">
    <location>
        <begin position="156"/>
        <end position="194"/>
    </location>
</feature>
<accession>A0A1Q9LEU9</accession>
<feature type="transmembrane region" description="Helical" evidence="2">
    <location>
        <begin position="289"/>
        <end position="307"/>
    </location>
</feature>
<keyword evidence="2" id="KW-0472">Membrane</keyword>
<evidence type="ECO:0000313" key="4">
    <source>
        <dbReference type="EMBL" id="OLR90562.1"/>
    </source>
</evidence>
<keyword evidence="2" id="KW-1133">Transmembrane helix</keyword>
<dbReference type="EMBL" id="MKQR01000026">
    <property type="protein sequence ID" value="OLR90562.1"/>
    <property type="molecule type" value="Genomic_DNA"/>
</dbReference>
<evidence type="ECO:0000256" key="2">
    <source>
        <dbReference type="SAM" id="Phobius"/>
    </source>
</evidence>
<comment type="caution">
    <text evidence="4">The sequence shown here is derived from an EMBL/GenBank/DDBJ whole genome shotgun (WGS) entry which is preliminary data.</text>
</comment>
<dbReference type="Pfam" id="PF04024">
    <property type="entry name" value="PspC"/>
    <property type="match status" value="1"/>
</dbReference>
<dbReference type="AlphaFoldDB" id="A0A1Q9LEU9"/>